<dbReference type="EMBL" id="RWJN01000607">
    <property type="protein sequence ID" value="TCD60380.1"/>
    <property type="molecule type" value="Genomic_DNA"/>
</dbReference>
<proteinExistence type="predicted"/>
<protein>
    <recommendedName>
        <fullName evidence="3">F-box domain-containing protein</fullName>
    </recommendedName>
</protein>
<sequence length="685" mass="77887">MGFSKRQLWPSLLNKTCHFTKLPTDVLIDNVCMHLDAEDVIRLRMVNKFFLVLTEHPSIWKRLLRRTTFPLPPLPPTSRYAMEKLTGLEAERLVTRAISLDKIWREEEPTHVDHWRVNTQYFINSMVLLPGGRYLVASAKDNTHDGYLIVVYVLDHHYRAVPLAVLPTKKVKAYQLVARYVSVDRPGGSEGSKVTGIAISYVITRPRHRADYRKMQHEYSAGYDMDIDVELVHECFCVHISLDDLEVLGANKLEPGSRKYIKLAGRKESPFCELVHLRSRSPFGTITLSEVYGIPYLAVVKPGNKIVFQQLVPNTGTAMLICNPFVPNREHKIQCIRILPEQHQVLVVRRIEVEPGQDGRAVTSIELHDIPLNLTDEPIEVSSTADMDNVLGNDLHDLLDVQIPEFDIPLWDDRSFRGEMDPMMYRDRQLTIYARTVNPHGVLRMSIKPEKVERPSTDPIAKRLPYITHYKLPNLAKVRTLEAVEGEVFGILAGAYRSVVFTTSLFDICLCPQLRWVYRYSDDEEHPAPEQMQHAKKTYPEGLSTLRALLPGSGGARIAAMAWDETTGRLLNIAEGSKELHVMDFARAPRTDTEGRRYPLCLPLDLSLAENYPDSDDDIESIDAPPDINRIQLRSEVVHQATFGSPVQKTEDLIHQWRQSIGPDGDDPEEVAIAIKEEPLDVVLD</sequence>
<gene>
    <name evidence="1" type="ORF">EIP91_010252</name>
</gene>
<organism evidence="1 2">
    <name type="scientific">Steccherinum ochraceum</name>
    <dbReference type="NCBI Taxonomy" id="92696"/>
    <lineage>
        <taxon>Eukaryota</taxon>
        <taxon>Fungi</taxon>
        <taxon>Dikarya</taxon>
        <taxon>Basidiomycota</taxon>
        <taxon>Agaricomycotina</taxon>
        <taxon>Agaricomycetes</taxon>
        <taxon>Polyporales</taxon>
        <taxon>Steccherinaceae</taxon>
        <taxon>Steccherinum</taxon>
    </lineage>
</organism>
<dbReference type="STRING" id="92696.A0A4R0R0T4"/>
<comment type="caution">
    <text evidence="1">The sequence shown here is derived from an EMBL/GenBank/DDBJ whole genome shotgun (WGS) entry which is preliminary data.</text>
</comment>
<accession>A0A4R0R0T4</accession>
<evidence type="ECO:0000313" key="2">
    <source>
        <dbReference type="Proteomes" id="UP000292702"/>
    </source>
</evidence>
<dbReference type="SUPFAM" id="SSF81383">
    <property type="entry name" value="F-box domain"/>
    <property type="match status" value="1"/>
</dbReference>
<keyword evidence="2" id="KW-1185">Reference proteome</keyword>
<evidence type="ECO:0008006" key="3">
    <source>
        <dbReference type="Google" id="ProtNLM"/>
    </source>
</evidence>
<dbReference type="OrthoDB" id="3219396at2759"/>
<evidence type="ECO:0000313" key="1">
    <source>
        <dbReference type="EMBL" id="TCD60380.1"/>
    </source>
</evidence>
<dbReference type="Proteomes" id="UP000292702">
    <property type="component" value="Unassembled WGS sequence"/>
</dbReference>
<dbReference type="Gene3D" id="1.20.1280.50">
    <property type="match status" value="1"/>
</dbReference>
<name>A0A4R0R0T4_9APHY</name>
<dbReference type="InterPro" id="IPR036047">
    <property type="entry name" value="F-box-like_dom_sf"/>
</dbReference>
<dbReference type="AlphaFoldDB" id="A0A4R0R0T4"/>
<reference evidence="1 2" key="1">
    <citation type="submission" date="2018-11" db="EMBL/GenBank/DDBJ databases">
        <title>Genome assembly of Steccherinum ochraceum LE-BIN_3174, the white-rot fungus of the Steccherinaceae family (The Residual Polyporoid clade, Polyporales, Basidiomycota).</title>
        <authorList>
            <person name="Fedorova T.V."/>
            <person name="Glazunova O.A."/>
            <person name="Landesman E.O."/>
            <person name="Moiseenko K.V."/>
            <person name="Psurtseva N.V."/>
            <person name="Savinova O.S."/>
            <person name="Shakhova N.V."/>
            <person name="Tyazhelova T.V."/>
            <person name="Vasina D.V."/>
        </authorList>
    </citation>
    <scope>NUCLEOTIDE SEQUENCE [LARGE SCALE GENOMIC DNA]</scope>
    <source>
        <strain evidence="1 2">LE-BIN_3174</strain>
    </source>
</reference>